<gene>
    <name evidence="1" type="ORF">PsorP6_013489</name>
</gene>
<protein>
    <submittedName>
        <fullName evidence="1">Uncharacterized protein</fullName>
    </submittedName>
</protein>
<proteinExistence type="predicted"/>
<dbReference type="Proteomes" id="UP001163321">
    <property type="component" value="Chromosome 9"/>
</dbReference>
<evidence type="ECO:0000313" key="1">
    <source>
        <dbReference type="EMBL" id="KAI9905658.1"/>
    </source>
</evidence>
<organism evidence="1 2">
    <name type="scientific">Peronosclerospora sorghi</name>
    <dbReference type="NCBI Taxonomy" id="230839"/>
    <lineage>
        <taxon>Eukaryota</taxon>
        <taxon>Sar</taxon>
        <taxon>Stramenopiles</taxon>
        <taxon>Oomycota</taxon>
        <taxon>Peronosporomycetes</taxon>
        <taxon>Peronosporales</taxon>
        <taxon>Peronosporaceae</taxon>
        <taxon>Peronosclerospora</taxon>
    </lineage>
</organism>
<evidence type="ECO:0000313" key="2">
    <source>
        <dbReference type="Proteomes" id="UP001163321"/>
    </source>
</evidence>
<name>A0ACC0VIU5_9STRA</name>
<sequence length="208" mass="23800">MLPTSSTTKQSLEADRSRLCRMKATPEARKSEAERRKRRREQLTPSQRQVDAERLARVVPKQRQTIEEHARSSVPANVVRMRRSNSAIARRNQVACDGATAPSRGATKSHATKDQRLRERERCLRRYEIQKQQKLLAKQTRTPSEDETQASLSAPSVSNATTASPSRNDHKTFPRRSRVLPRDLEQRNQLLLQQQAGLGLQTVRFTPR</sequence>
<accession>A0ACC0VIU5</accession>
<dbReference type="EMBL" id="CM047588">
    <property type="protein sequence ID" value="KAI9905658.1"/>
    <property type="molecule type" value="Genomic_DNA"/>
</dbReference>
<reference evidence="1 2" key="1">
    <citation type="journal article" date="2022" name="bioRxiv">
        <title>The genome of the oomycete Peronosclerospora sorghi, a cosmopolitan pathogen of maize and sorghum, is inflated with dispersed pseudogenes.</title>
        <authorList>
            <person name="Fletcher K."/>
            <person name="Martin F."/>
            <person name="Isakeit T."/>
            <person name="Cavanaugh K."/>
            <person name="Magill C."/>
            <person name="Michelmore R."/>
        </authorList>
    </citation>
    <scope>NUCLEOTIDE SEQUENCE [LARGE SCALE GENOMIC DNA]</scope>
    <source>
        <strain evidence="1">P6</strain>
    </source>
</reference>
<keyword evidence="2" id="KW-1185">Reference proteome</keyword>
<comment type="caution">
    <text evidence="1">The sequence shown here is derived from an EMBL/GenBank/DDBJ whole genome shotgun (WGS) entry which is preliminary data.</text>
</comment>